<dbReference type="EMBL" id="CM055739">
    <property type="protein sequence ID" value="KAJ8003426.1"/>
    <property type="molecule type" value="Genomic_DNA"/>
</dbReference>
<gene>
    <name evidence="1" type="ORF">DPEC_G00148190</name>
</gene>
<name>A0ACC2GIS1_DALPE</name>
<evidence type="ECO:0000313" key="1">
    <source>
        <dbReference type="EMBL" id="KAJ8003426.1"/>
    </source>
</evidence>
<proteinExistence type="predicted"/>
<sequence length="97" mass="10724">MLNDSNRSRCRVSLMANTGRKVKQTCSRRSRRQTPVRGNDCSITGGRPKQRPVPSGARAQPERRERSSVREELCGGDGRAEGVAEAIRKSPGTHQVH</sequence>
<reference evidence="1" key="1">
    <citation type="submission" date="2021-05" db="EMBL/GenBank/DDBJ databases">
        <authorList>
            <person name="Pan Q."/>
            <person name="Jouanno E."/>
            <person name="Zahm M."/>
            <person name="Klopp C."/>
            <person name="Cabau C."/>
            <person name="Louis A."/>
            <person name="Berthelot C."/>
            <person name="Parey E."/>
            <person name="Roest Crollius H."/>
            <person name="Montfort J."/>
            <person name="Robinson-Rechavi M."/>
            <person name="Bouchez O."/>
            <person name="Lampietro C."/>
            <person name="Lopez Roques C."/>
            <person name="Donnadieu C."/>
            <person name="Postlethwait J."/>
            <person name="Bobe J."/>
            <person name="Dillon D."/>
            <person name="Chandos A."/>
            <person name="von Hippel F."/>
            <person name="Guiguen Y."/>
        </authorList>
    </citation>
    <scope>NUCLEOTIDE SEQUENCE</scope>
    <source>
        <strain evidence="1">YG-Jan2019</strain>
    </source>
</reference>
<comment type="caution">
    <text evidence="1">The sequence shown here is derived from an EMBL/GenBank/DDBJ whole genome shotgun (WGS) entry which is preliminary data.</text>
</comment>
<accession>A0ACC2GIS1</accession>
<organism evidence="1 2">
    <name type="scientific">Dallia pectoralis</name>
    <name type="common">Alaska blackfish</name>
    <dbReference type="NCBI Taxonomy" id="75939"/>
    <lineage>
        <taxon>Eukaryota</taxon>
        <taxon>Metazoa</taxon>
        <taxon>Chordata</taxon>
        <taxon>Craniata</taxon>
        <taxon>Vertebrata</taxon>
        <taxon>Euteleostomi</taxon>
        <taxon>Actinopterygii</taxon>
        <taxon>Neopterygii</taxon>
        <taxon>Teleostei</taxon>
        <taxon>Protacanthopterygii</taxon>
        <taxon>Esociformes</taxon>
        <taxon>Umbridae</taxon>
        <taxon>Dallia</taxon>
    </lineage>
</organism>
<evidence type="ECO:0000313" key="2">
    <source>
        <dbReference type="Proteomes" id="UP001157502"/>
    </source>
</evidence>
<keyword evidence="2" id="KW-1185">Reference proteome</keyword>
<protein>
    <submittedName>
        <fullName evidence="1">Uncharacterized protein</fullName>
    </submittedName>
</protein>
<dbReference type="Proteomes" id="UP001157502">
    <property type="component" value="Chromosome 12"/>
</dbReference>